<sequence>MHTPWLDLLEPLRPALRGQRDDHGHVGSLRWLERKLEERGANPHAVRNILYREIGTPEDKLALFGVLRELYGRAGLTPPEPPEGLEGAAQVRAARQVQHLLGRQKKRAYRQFLSGVRARRAPKLVVVGRGGVGKTILIEHLEAALREMGAPVRRLMLEGEIAPALTRTLELSGEGAESLARLHAGLPFAVQASIQAEVARLLRAGLEGGALLIRVGVGEGTVAGTPPRNAAGESVSLARWVWDHLFLPLQDSPVSVLLALSEAREIHPDYAGEVLTLKPPTLEEARRFLASRLPTPAAEADRLIRQSGRNLEQLALLAGLSSLSQGAKAADLGTVMKDPEARALLAALAAAIADDENSAPRFAVEGALGKPLSALPEVYRSLFEETSRGEVRVVSRDLLPEVRRLLVPAELASAHRRAANACAAALEEARVSGRTHEAAVHEERMLAHLARAGAWREVIDWVSRYGERYGVLADAWARARRQVHGEVLESLARVVAGYYAALGQYAHPDARDALSVLLESEDVGARAWARVKLAESAVDRAAYDAAQDLLGSGDVREVLAGAPGELAAAARAEATLVQAALARWNGDLAGATAHVERAVQHAEGADATLGARVRLWRGLIYKDRGEWTEALGDLSSVSERDPLLHARARYQEGDLRLRLGQPFAAAAALREAHHALEHAGAALEERARVAARYATALRRLGRLEQASAQIDEALRLAQGTDAVIRARVMSERVPIALALERFREGLRLALEAQRVLSSEDGRRQEAQYRAWRTSYRTGLAYVARGLGIPYLPPFPGPQRDHPDLMAARRILGALLEAAWPVVAQADRYAILATDVLLALAAAEPDAQMALEHAERALSMDGNAYAEAQVRATLADVCLRLGRPERALGEVNRAHALLRRAALGLGEARGDPQQGRPDPGVTAALISLEARALLAEGGEVDATLRWARAALEDPDLMGFRAPVMRELGKALEALPDPERARAALRAVFPELNAFELRWRDALELLV</sequence>
<gene>
    <name evidence="1" type="ORF">HNR42_003520</name>
</gene>
<keyword evidence="2" id="KW-1185">Reference proteome</keyword>
<dbReference type="InterPro" id="IPR027417">
    <property type="entry name" value="P-loop_NTPase"/>
</dbReference>
<accession>A0A841I8E2</accession>
<dbReference type="Gene3D" id="1.25.40.10">
    <property type="entry name" value="Tetratricopeptide repeat domain"/>
    <property type="match status" value="2"/>
</dbReference>
<dbReference type="EMBL" id="JACHHG010000020">
    <property type="protein sequence ID" value="MBB6100055.1"/>
    <property type="molecule type" value="Genomic_DNA"/>
</dbReference>
<proteinExistence type="predicted"/>
<reference evidence="1 2" key="1">
    <citation type="submission" date="2020-08" db="EMBL/GenBank/DDBJ databases">
        <title>Genomic Encyclopedia of Type Strains, Phase IV (KMG-IV): sequencing the most valuable type-strain genomes for metagenomic binning, comparative biology and taxonomic classification.</title>
        <authorList>
            <person name="Goeker M."/>
        </authorList>
    </citation>
    <scope>NUCLEOTIDE SEQUENCE [LARGE SCALE GENOMIC DNA]</scope>
    <source>
        <strain evidence="1 2">DSM 21458</strain>
    </source>
</reference>
<evidence type="ECO:0000313" key="2">
    <source>
        <dbReference type="Proteomes" id="UP000569951"/>
    </source>
</evidence>
<dbReference type="RefSeq" id="WP_183988791.1">
    <property type="nucleotide sequence ID" value="NZ_JACHHG010000020.1"/>
</dbReference>
<organism evidence="1 2">
    <name type="scientific">Deinobacterium chartae</name>
    <dbReference type="NCBI Taxonomy" id="521158"/>
    <lineage>
        <taxon>Bacteria</taxon>
        <taxon>Thermotogati</taxon>
        <taxon>Deinococcota</taxon>
        <taxon>Deinococci</taxon>
        <taxon>Deinococcales</taxon>
        <taxon>Deinococcaceae</taxon>
        <taxon>Deinobacterium</taxon>
    </lineage>
</organism>
<comment type="caution">
    <text evidence="1">The sequence shown here is derived from an EMBL/GenBank/DDBJ whole genome shotgun (WGS) entry which is preliminary data.</text>
</comment>
<dbReference type="InterPro" id="IPR011990">
    <property type="entry name" value="TPR-like_helical_dom_sf"/>
</dbReference>
<evidence type="ECO:0000313" key="1">
    <source>
        <dbReference type="EMBL" id="MBB6100055.1"/>
    </source>
</evidence>
<protein>
    <submittedName>
        <fullName evidence="1">Tetratricopeptide (TPR) repeat protein</fullName>
    </submittedName>
</protein>
<name>A0A841I8E2_9DEIO</name>
<dbReference type="SUPFAM" id="SSF48452">
    <property type="entry name" value="TPR-like"/>
    <property type="match status" value="2"/>
</dbReference>
<dbReference type="Proteomes" id="UP000569951">
    <property type="component" value="Unassembled WGS sequence"/>
</dbReference>
<dbReference type="SUPFAM" id="SSF52540">
    <property type="entry name" value="P-loop containing nucleoside triphosphate hydrolases"/>
    <property type="match status" value="2"/>
</dbReference>
<dbReference type="AlphaFoldDB" id="A0A841I8E2"/>